<dbReference type="STRING" id="1121865.OMW_01346"/>
<evidence type="ECO:0000313" key="8">
    <source>
        <dbReference type="EMBL" id="EOW80260.1"/>
    </source>
</evidence>
<dbReference type="AlphaFoldDB" id="S0K5Z9"/>
<dbReference type="OrthoDB" id="9809318at2"/>
<keyword evidence="1" id="KW-0963">Cytoplasm</keyword>
<evidence type="ECO:0000256" key="1">
    <source>
        <dbReference type="ARBA" id="ARBA00022490"/>
    </source>
</evidence>
<proteinExistence type="predicted"/>
<evidence type="ECO:0000256" key="3">
    <source>
        <dbReference type="ARBA" id="ARBA00023159"/>
    </source>
</evidence>
<keyword evidence="9" id="KW-1185">Reference proteome</keyword>
<dbReference type="InterPro" id="IPR007492">
    <property type="entry name" value="LytTR_DNA-bd_dom"/>
</dbReference>
<dbReference type="Gene3D" id="3.40.50.2300">
    <property type="match status" value="1"/>
</dbReference>
<sequence length="238" mass="27769">MAIFILEDNKLHSKYLFDLIKRESNAQHESLYIFHKPEELLNQVALTSGFHIYFLDIHLKNETEGGLLTAQKIRNLDNQGIIVFVSSHTDLALQSYKYFVNALTFINKNDALSNFKASVKKCLDNYFTCKNQFIEEEYLTIESKNAVFKVNLAHIHYFESIGMHRIAMIGDQLYKNFYSSLNELETLHPNLVRIHRSFLVNRQAIIEVNRTKRTLLTKKQVELPISRKNLKTVLEQMG</sequence>
<feature type="domain" description="HTH LytTR-type" evidence="7">
    <location>
        <begin position="139"/>
        <end position="238"/>
    </location>
</feature>
<dbReference type="PATRIC" id="fig|1121865.3.peg.1308"/>
<evidence type="ECO:0000256" key="5">
    <source>
        <dbReference type="PROSITE-ProRule" id="PRU00169"/>
    </source>
</evidence>
<protein>
    <recommendedName>
        <fullName evidence="10">HTH LytTR-type domain-containing protein</fullName>
    </recommendedName>
</protein>
<comment type="caution">
    <text evidence="8">The sequence shown here is derived from an EMBL/GenBank/DDBJ whole genome shotgun (WGS) entry which is preliminary data.</text>
</comment>
<evidence type="ECO:0000259" key="6">
    <source>
        <dbReference type="PROSITE" id="PS50110"/>
    </source>
</evidence>
<keyword evidence="2" id="KW-0902">Two-component regulatory system</keyword>
<evidence type="ECO:0000256" key="4">
    <source>
        <dbReference type="ARBA" id="ARBA00037164"/>
    </source>
</evidence>
<gene>
    <name evidence="8" type="ORF">I568_01960</name>
</gene>
<dbReference type="RefSeq" id="WP_016183487.1">
    <property type="nucleotide sequence ID" value="NZ_JXKI01000004.1"/>
</dbReference>
<evidence type="ECO:0000256" key="2">
    <source>
        <dbReference type="ARBA" id="ARBA00023012"/>
    </source>
</evidence>
<dbReference type="SMART" id="SM00448">
    <property type="entry name" value="REC"/>
    <property type="match status" value="1"/>
</dbReference>
<dbReference type="PROSITE" id="PS50110">
    <property type="entry name" value="RESPONSE_REGULATORY"/>
    <property type="match status" value="1"/>
</dbReference>
<dbReference type="GO" id="GO:0000156">
    <property type="term" value="F:phosphorelay response regulator activity"/>
    <property type="evidence" value="ECO:0007669"/>
    <property type="project" value="InterPro"/>
</dbReference>
<accession>S0K5Z9</accession>
<feature type="modified residue" description="4-aspartylphosphate" evidence="5">
    <location>
        <position position="56"/>
    </location>
</feature>
<dbReference type="SUPFAM" id="SSF52172">
    <property type="entry name" value="CheY-like"/>
    <property type="match status" value="1"/>
</dbReference>
<keyword evidence="5" id="KW-0597">Phosphoprotein</keyword>
<organism evidence="8 9">
    <name type="scientific">Enterococcus columbae DSM 7374 = ATCC 51263</name>
    <dbReference type="NCBI Taxonomy" id="1121865"/>
    <lineage>
        <taxon>Bacteria</taxon>
        <taxon>Bacillati</taxon>
        <taxon>Bacillota</taxon>
        <taxon>Bacilli</taxon>
        <taxon>Lactobacillales</taxon>
        <taxon>Enterococcaceae</taxon>
        <taxon>Enterococcus</taxon>
    </lineage>
</organism>
<dbReference type="InterPro" id="IPR046947">
    <property type="entry name" value="LytR-like"/>
</dbReference>
<name>S0K5Z9_9ENTE</name>
<comment type="function">
    <text evidence="4">Required for high-level post-exponential phase expression of a series of secreted proteins.</text>
</comment>
<evidence type="ECO:0000313" key="9">
    <source>
        <dbReference type="Proteomes" id="UP000014113"/>
    </source>
</evidence>
<dbReference type="PANTHER" id="PTHR37299">
    <property type="entry name" value="TRANSCRIPTIONAL REGULATOR-RELATED"/>
    <property type="match status" value="1"/>
</dbReference>
<dbReference type="PROSITE" id="PS50930">
    <property type="entry name" value="HTH_LYTTR"/>
    <property type="match status" value="1"/>
</dbReference>
<reference evidence="8 9" key="1">
    <citation type="submission" date="2013-03" db="EMBL/GenBank/DDBJ databases">
        <title>The Genome Sequence of Enterococcus columbae ATCC_51263 (PacBio/Illumina hybrid assembly).</title>
        <authorList>
            <consortium name="The Broad Institute Genomics Platform"/>
            <consortium name="The Broad Institute Genome Sequencing Center for Infectious Disease"/>
            <person name="Earl A."/>
            <person name="Russ C."/>
            <person name="Gilmore M."/>
            <person name="Surin D."/>
            <person name="Walker B."/>
            <person name="Young S."/>
            <person name="Zeng Q."/>
            <person name="Gargeya S."/>
            <person name="Fitzgerald M."/>
            <person name="Haas B."/>
            <person name="Abouelleil A."/>
            <person name="Allen A.W."/>
            <person name="Alvarado L."/>
            <person name="Arachchi H.M."/>
            <person name="Berlin A.M."/>
            <person name="Chapman S.B."/>
            <person name="Gainer-Dewar J."/>
            <person name="Goldberg J."/>
            <person name="Griggs A."/>
            <person name="Gujja S."/>
            <person name="Hansen M."/>
            <person name="Howarth C."/>
            <person name="Imamovic A."/>
            <person name="Ireland A."/>
            <person name="Larimer J."/>
            <person name="McCowan C."/>
            <person name="Murphy C."/>
            <person name="Pearson M."/>
            <person name="Poon T.W."/>
            <person name="Priest M."/>
            <person name="Roberts A."/>
            <person name="Saif S."/>
            <person name="Shea T."/>
            <person name="Sisk P."/>
            <person name="Sykes S."/>
            <person name="Wortman J."/>
            <person name="Nusbaum C."/>
            <person name="Birren B."/>
        </authorList>
    </citation>
    <scope>NUCLEOTIDE SEQUENCE [LARGE SCALE GENOMIC DNA]</scope>
    <source>
        <strain evidence="8 9">ATCC 51263</strain>
    </source>
</reference>
<dbReference type="Gene3D" id="2.40.50.1020">
    <property type="entry name" value="LytTr DNA-binding domain"/>
    <property type="match status" value="1"/>
</dbReference>
<evidence type="ECO:0000259" key="7">
    <source>
        <dbReference type="PROSITE" id="PS50930"/>
    </source>
</evidence>
<dbReference type="InterPro" id="IPR011006">
    <property type="entry name" value="CheY-like_superfamily"/>
</dbReference>
<evidence type="ECO:0008006" key="10">
    <source>
        <dbReference type="Google" id="ProtNLM"/>
    </source>
</evidence>
<dbReference type="PANTHER" id="PTHR37299:SF3">
    <property type="entry name" value="STAGE 0 SPORULATION PROTEIN A HOMOLOG"/>
    <property type="match status" value="1"/>
</dbReference>
<feature type="domain" description="Response regulatory" evidence="6">
    <location>
        <begin position="2"/>
        <end position="123"/>
    </location>
</feature>
<dbReference type="eggNOG" id="COG3279">
    <property type="taxonomic scope" value="Bacteria"/>
</dbReference>
<dbReference type="SMART" id="SM00850">
    <property type="entry name" value="LytTR"/>
    <property type="match status" value="1"/>
</dbReference>
<dbReference type="Proteomes" id="UP000014113">
    <property type="component" value="Unassembled WGS sequence"/>
</dbReference>
<dbReference type="GO" id="GO:0003677">
    <property type="term" value="F:DNA binding"/>
    <property type="evidence" value="ECO:0007669"/>
    <property type="project" value="InterPro"/>
</dbReference>
<keyword evidence="3" id="KW-0010">Activator</keyword>
<dbReference type="InterPro" id="IPR001789">
    <property type="entry name" value="Sig_transdc_resp-reg_receiver"/>
</dbReference>
<dbReference type="EMBL" id="ASWJ01000009">
    <property type="protein sequence ID" value="EOW80260.1"/>
    <property type="molecule type" value="Genomic_DNA"/>
</dbReference>
<dbReference type="Pfam" id="PF04397">
    <property type="entry name" value="LytTR"/>
    <property type="match status" value="1"/>
</dbReference>